<dbReference type="Ensembl" id="ENSGMOT00000070308.1">
    <property type="protein sequence ID" value="ENSGMOP00000059918.1"/>
    <property type="gene ID" value="ENSGMOG00000033643.1"/>
</dbReference>
<dbReference type="PROSITE" id="PS50089">
    <property type="entry name" value="ZF_RING_2"/>
    <property type="match status" value="1"/>
</dbReference>
<accession>A0A8C5CFT2</accession>
<dbReference type="InterPro" id="IPR027370">
    <property type="entry name" value="Znf-RING_euk"/>
</dbReference>
<dbReference type="InterPro" id="IPR017907">
    <property type="entry name" value="Znf_RING_CS"/>
</dbReference>
<dbReference type="RefSeq" id="XP_030236041.1">
    <property type="nucleotide sequence ID" value="XM_030380181.1"/>
</dbReference>
<feature type="compositionally biased region" description="Gly residues" evidence="5">
    <location>
        <begin position="322"/>
        <end position="345"/>
    </location>
</feature>
<evidence type="ECO:0000256" key="6">
    <source>
        <dbReference type="SAM" id="Phobius"/>
    </source>
</evidence>
<dbReference type="GeneTree" id="ENSGT00940000165917"/>
<dbReference type="Pfam" id="PF00643">
    <property type="entry name" value="zf-B_box"/>
    <property type="match status" value="1"/>
</dbReference>
<feature type="domain" description="B box-type" evidence="8">
    <location>
        <begin position="95"/>
        <end position="132"/>
    </location>
</feature>
<dbReference type="InterPro" id="IPR001841">
    <property type="entry name" value="Znf_RING"/>
</dbReference>
<dbReference type="InterPro" id="IPR047153">
    <property type="entry name" value="TRIM45/56/19-like"/>
</dbReference>
<keyword evidence="2 4" id="KW-0863">Zinc-finger</keyword>
<feature type="transmembrane region" description="Helical" evidence="6">
    <location>
        <begin position="359"/>
        <end position="379"/>
    </location>
</feature>
<evidence type="ECO:0000313" key="9">
    <source>
        <dbReference type="Ensembl" id="ENSGMOP00000059918.1"/>
    </source>
</evidence>
<dbReference type="InterPro" id="IPR000315">
    <property type="entry name" value="Znf_B-box"/>
</dbReference>
<evidence type="ECO:0000256" key="1">
    <source>
        <dbReference type="ARBA" id="ARBA00022723"/>
    </source>
</evidence>
<dbReference type="PANTHER" id="PTHR25462">
    <property type="entry name" value="BONUS, ISOFORM C-RELATED"/>
    <property type="match status" value="1"/>
</dbReference>
<dbReference type="SMART" id="SM00336">
    <property type="entry name" value="BBOX"/>
    <property type="match status" value="1"/>
</dbReference>
<keyword evidence="3" id="KW-0862">Zinc</keyword>
<dbReference type="PROSITE" id="PS50119">
    <property type="entry name" value="ZF_BBOX"/>
    <property type="match status" value="1"/>
</dbReference>
<reference evidence="9" key="2">
    <citation type="submission" date="2025-09" db="UniProtKB">
        <authorList>
            <consortium name="Ensembl"/>
        </authorList>
    </citation>
    <scope>IDENTIFICATION</scope>
</reference>
<gene>
    <name evidence="9" type="primary">trim59</name>
</gene>
<dbReference type="InterPro" id="IPR013083">
    <property type="entry name" value="Znf_RING/FYVE/PHD"/>
</dbReference>
<feature type="domain" description="RING-type" evidence="7">
    <location>
        <begin position="10"/>
        <end position="58"/>
    </location>
</feature>
<organism evidence="9 10">
    <name type="scientific">Gadus morhua</name>
    <name type="common">Atlantic cod</name>
    <dbReference type="NCBI Taxonomy" id="8049"/>
    <lineage>
        <taxon>Eukaryota</taxon>
        <taxon>Metazoa</taxon>
        <taxon>Chordata</taxon>
        <taxon>Craniata</taxon>
        <taxon>Vertebrata</taxon>
        <taxon>Euteleostomi</taxon>
        <taxon>Actinopterygii</taxon>
        <taxon>Neopterygii</taxon>
        <taxon>Teleostei</taxon>
        <taxon>Neoteleostei</taxon>
        <taxon>Acanthomorphata</taxon>
        <taxon>Zeiogadaria</taxon>
        <taxon>Gadariae</taxon>
        <taxon>Gadiformes</taxon>
        <taxon>Gadoidei</taxon>
        <taxon>Gadidae</taxon>
        <taxon>Gadus</taxon>
    </lineage>
</organism>
<evidence type="ECO:0000259" key="7">
    <source>
        <dbReference type="PROSITE" id="PS50089"/>
    </source>
</evidence>
<keyword evidence="1" id="KW-0479">Metal-binding</keyword>
<keyword evidence="6" id="KW-0472">Membrane</keyword>
<feature type="compositionally biased region" description="Low complexity" evidence="5">
    <location>
        <begin position="311"/>
        <end position="321"/>
    </location>
</feature>
<evidence type="ECO:0000256" key="4">
    <source>
        <dbReference type="PROSITE-ProRule" id="PRU00024"/>
    </source>
</evidence>
<keyword evidence="6" id="KW-0812">Transmembrane</keyword>
<protein>
    <submittedName>
        <fullName evidence="9">Tripartite motif containing 59</fullName>
    </submittedName>
</protein>
<dbReference type="Gene3D" id="3.30.160.60">
    <property type="entry name" value="Classic Zinc Finger"/>
    <property type="match status" value="1"/>
</dbReference>
<proteinExistence type="predicted"/>
<dbReference type="RefSeq" id="XP_030236040.1">
    <property type="nucleotide sequence ID" value="XM_030380180.1"/>
</dbReference>
<dbReference type="GO" id="GO:0006513">
    <property type="term" value="P:protein monoubiquitination"/>
    <property type="evidence" value="ECO:0007669"/>
    <property type="project" value="TreeGrafter"/>
</dbReference>
<dbReference type="GO" id="GO:0008270">
    <property type="term" value="F:zinc ion binding"/>
    <property type="evidence" value="ECO:0007669"/>
    <property type="project" value="UniProtKB-KW"/>
</dbReference>
<dbReference type="GeneID" id="115560687"/>
<evidence type="ECO:0000256" key="5">
    <source>
        <dbReference type="SAM" id="MobiDB-lite"/>
    </source>
</evidence>
<evidence type="ECO:0000256" key="3">
    <source>
        <dbReference type="ARBA" id="ARBA00022833"/>
    </source>
</evidence>
<dbReference type="GO" id="GO:0061630">
    <property type="term" value="F:ubiquitin protein ligase activity"/>
    <property type="evidence" value="ECO:0007669"/>
    <property type="project" value="TreeGrafter"/>
</dbReference>
<dbReference type="PROSITE" id="PS00518">
    <property type="entry name" value="ZF_RING_1"/>
    <property type="match status" value="1"/>
</dbReference>
<reference evidence="9" key="1">
    <citation type="submission" date="2025-08" db="UniProtKB">
        <authorList>
            <consortium name="Ensembl"/>
        </authorList>
    </citation>
    <scope>IDENTIFICATION</scope>
</reference>
<dbReference type="Proteomes" id="UP000694546">
    <property type="component" value="Chromosome 16"/>
</dbReference>
<evidence type="ECO:0000256" key="2">
    <source>
        <dbReference type="ARBA" id="ARBA00022771"/>
    </source>
</evidence>
<dbReference type="SMART" id="SM00184">
    <property type="entry name" value="RING"/>
    <property type="match status" value="1"/>
</dbReference>
<keyword evidence="6" id="KW-1133">Transmembrane helix</keyword>
<dbReference type="Gene3D" id="3.30.40.10">
    <property type="entry name" value="Zinc/RING finger domain, C3HC4 (zinc finger)"/>
    <property type="match status" value="1"/>
</dbReference>
<dbReference type="Pfam" id="PF13445">
    <property type="entry name" value="zf-RING_UBOX"/>
    <property type="match status" value="1"/>
</dbReference>
<dbReference type="SUPFAM" id="SSF57845">
    <property type="entry name" value="B-box zinc-binding domain"/>
    <property type="match status" value="1"/>
</dbReference>
<dbReference type="AlphaFoldDB" id="A0A8C5CFT2"/>
<dbReference type="SUPFAM" id="SSF57850">
    <property type="entry name" value="RING/U-box"/>
    <property type="match status" value="1"/>
</dbReference>
<keyword evidence="10" id="KW-1185">Reference proteome</keyword>
<sequence length="425" mass="46203">MEDLEEDLTCSVCYSLFCDPRVLPCSHTFCKACLDRVLLSSVNYSVWRPRPLKCPNCRSLVELAPPGVEALPVNVSLRAIVEKYQKERPPAPSCCPEHPREPLNVYCVQDRQPVCGLCLTVGRHRDHAIDDLHAAFLRERQTLGQLLAALSEQRLAQVCELGQQLDQGKAQCEGLLRADRLAVEQYFQELELTLRRKKEACLVALEAASADVDRAYNPLIVSARSLAEEHCDLLTLGASVQEEDRPLEFLEQVHLLRERVERLTALPLPPAAAPSVAPRAGDFLRERWALVGLGALGEAPVPWVGCGPQGEGAEAGPAATTGGTGGTEGTGGTGGSQGTGGTEGLDQGGPVSLRIRLCLVGVFLLVVVPLISLAAYLSFITGLWEFLRTGVTWPMVVKVYTQIQRTMEVLLQAVDSFLDRLLLPG</sequence>
<dbReference type="PANTHER" id="PTHR25462:SF229">
    <property type="entry name" value="TRANSCRIPTION INTERMEDIARY FACTOR 1-BETA"/>
    <property type="match status" value="1"/>
</dbReference>
<name>A0A8C5CFT2_GADMO</name>
<feature type="region of interest" description="Disordered" evidence="5">
    <location>
        <begin position="308"/>
        <end position="345"/>
    </location>
</feature>
<evidence type="ECO:0000259" key="8">
    <source>
        <dbReference type="PROSITE" id="PS50119"/>
    </source>
</evidence>
<evidence type="ECO:0000313" key="10">
    <source>
        <dbReference type="Proteomes" id="UP000694546"/>
    </source>
</evidence>
<dbReference type="OMA" id="QEYTPHI"/>